<evidence type="ECO:0000256" key="2">
    <source>
        <dbReference type="ARBA" id="ARBA00022771"/>
    </source>
</evidence>
<reference evidence="7" key="1">
    <citation type="submission" date="2022-02" db="EMBL/GenBank/DDBJ databases">
        <authorList>
            <person name="King R."/>
        </authorList>
    </citation>
    <scope>NUCLEOTIDE SEQUENCE</scope>
</reference>
<dbReference type="InterPro" id="IPR003656">
    <property type="entry name" value="Znf_BED"/>
</dbReference>
<evidence type="ECO:0000259" key="6">
    <source>
        <dbReference type="PROSITE" id="PS50808"/>
    </source>
</evidence>
<feature type="region of interest" description="Disordered" evidence="5">
    <location>
        <begin position="78"/>
        <end position="108"/>
    </location>
</feature>
<dbReference type="Proteomes" id="UP001154329">
    <property type="component" value="Chromosome 2"/>
</dbReference>
<evidence type="ECO:0000256" key="1">
    <source>
        <dbReference type="ARBA" id="ARBA00022723"/>
    </source>
</evidence>
<protein>
    <recommendedName>
        <fullName evidence="6">BED-type domain-containing protein</fullName>
    </recommendedName>
</protein>
<dbReference type="AlphaFoldDB" id="A0A9P0NJN1"/>
<evidence type="ECO:0000256" key="3">
    <source>
        <dbReference type="ARBA" id="ARBA00022833"/>
    </source>
</evidence>
<keyword evidence="3" id="KW-0862">Zinc</keyword>
<proteinExistence type="predicted"/>
<gene>
    <name evidence="7" type="ORF">APHIGO_LOCUS7069</name>
</gene>
<keyword evidence="2 4" id="KW-0863">Zinc-finger</keyword>
<feature type="compositionally biased region" description="Polar residues" evidence="5">
    <location>
        <begin position="90"/>
        <end position="108"/>
    </location>
</feature>
<evidence type="ECO:0000313" key="7">
    <source>
        <dbReference type="EMBL" id="CAH1726130.1"/>
    </source>
</evidence>
<dbReference type="SMART" id="SM00614">
    <property type="entry name" value="ZnF_BED"/>
    <property type="match status" value="1"/>
</dbReference>
<dbReference type="EMBL" id="OU899035">
    <property type="protein sequence ID" value="CAH1726130.1"/>
    <property type="molecule type" value="Genomic_DNA"/>
</dbReference>
<accession>A0A9P0NJN1</accession>
<dbReference type="SUPFAM" id="SSF57667">
    <property type="entry name" value="beta-beta-alpha zinc fingers"/>
    <property type="match status" value="1"/>
</dbReference>
<feature type="domain" description="BED-type" evidence="6">
    <location>
        <begin position="6"/>
        <end position="57"/>
    </location>
</feature>
<dbReference type="PROSITE" id="PS50808">
    <property type="entry name" value="ZF_BED"/>
    <property type="match status" value="1"/>
</dbReference>
<organism evidence="7 8">
    <name type="scientific">Aphis gossypii</name>
    <name type="common">Cotton aphid</name>
    <dbReference type="NCBI Taxonomy" id="80765"/>
    <lineage>
        <taxon>Eukaryota</taxon>
        <taxon>Metazoa</taxon>
        <taxon>Ecdysozoa</taxon>
        <taxon>Arthropoda</taxon>
        <taxon>Hexapoda</taxon>
        <taxon>Insecta</taxon>
        <taxon>Pterygota</taxon>
        <taxon>Neoptera</taxon>
        <taxon>Paraneoptera</taxon>
        <taxon>Hemiptera</taxon>
        <taxon>Sternorrhyncha</taxon>
        <taxon>Aphidomorpha</taxon>
        <taxon>Aphidoidea</taxon>
        <taxon>Aphididae</taxon>
        <taxon>Aphidini</taxon>
        <taxon>Aphis</taxon>
        <taxon>Aphis</taxon>
    </lineage>
</organism>
<dbReference type="GO" id="GO:0003677">
    <property type="term" value="F:DNA binding"/>
    <property type="evidence" value="ECO:0007669"/>
    <property type="project" value="InterPro"/>
</dbReference>
<dbReference type="GO" id="GO:0008270">
    <property type="term" value="F:zinc ion binding"/>
    <property type="evidence" value="ECO:0007669"/>
    <property type="project" value="UniProtKB-KW"/>
</dbReference>
<dbReference type="Pfam" id="PF02892">
    <property type="entry name" value="zf-BED"/>
    <property type="match status" value="1"/>
</dbReference>
<name>A0A9P0NJN1_APHGO</name>
<reference evidence="7" key="2">
    <citation type="submission" date="2022-10" db="EMBL/GenBank/DDBJ databases">
        <authorList>
            <consortium name="ENA_rothamsted_submissions"/>
            <consortium name="culmorum"/>
            <person name="King R."/>
        </authorList>
    </citation>
    <scope>NUCLEOTIDE SEQUENCE</scope>
</reference>
<sequence length="160" mass="17852">MATQRAKTSEVWNHFTEIEHEKAQCGYCSAKISTARGSLNNLRWHMKSKHALIPLNTNTRNATEEISEDPIMPGCELTQGSSTSQSTQGPFTSETVPQTTAGPSGTSRHCTNGQTTLSGYFNQSKPLNVNHQKRIDHQLVKMIVKGYYSFDIKIQSFNVF</sequence>
<evidence type="ECO:0000313" key="8">
    <source>
        <dbReference type="Proteomes" id="UP001154329"/>
    </source>
</evidence>
<keyword evidence="1" id="KW-0479">Metal-binding</keyword>
<evidence type="ECO:0000256" key="5">
    <source>
        <dbReference type="SAM" id="MobiDB-lite"/>
    </source>
</evidence>
<keyword evidence="8" id="KW-1185">Reference proteome</keyword>
<evidence type="ECO:0000256" key="4">
    <source>
        <dbReference type="PROSITE-ProRule" id="PRU00027"/>
    </source>
</evidence>
<feature type="compositionally biased region" description="Low complexity" evidence="5">
    <location>
        <begin position="78"/>
        <end position="89"/>
    </location>
</feature>
<dbReference type="InterPro" id="IPR036236">
    <property type="entry name" value="Znf_C2H2_sf"/>
</dbReference>